<dbReference type="Pfam" id="PF12855">
    <property type="entry name" value="Ecl1"/>
    <property type="match status" value="1"/>
</dbReference>
<dbReference type="EMBL" id="AZHE01000001">
    <property type="protein sequence ID" value="KHO01915.1"/>
    <property type="molecule type" value="Genomic_DNA"/>
</dbReference>
<comment type="caution">
    <text evidence="2">The sequence shown here is derived from an EMBL/GenBank/DDBJ whole genome shotgun (WGS) entry which is preliminary data.</text>
</comment>
<protein>
    <recommendedName>
        <fullName evidence="4">Life-span regulatory factor</fullName>
    </recommendedName>
</protein>
<dbReference type="InterPro" id="IPR024368">
    <property type="entry name" value="Ecl1/2/3"/>
</dbReference>
<name>A0A0B2X8P9_METAS</name>
<evidence type="ECO:0000256" key="1">
    <source>
        <dbReference type="SAM" id="MobiDB-lite"/>
    </source>
</evidence>
<accession>A0A0B2X8P9</accession>
<organism evidence="2 3">
    <name type="scientific">Metarhizium album (strain ARSEF 1941)</name>
    <dbReference type="NCBI Taxonomy" id="1081103"/>
    <lineage>
        <taxon>Eukaryota</taxon>
        <taxon>Fungi</taxon>
        <taxon>Dikarya</taxon>
        <taxon>Ascomycota</taxon>
        <taxon>Pezizomycotina</taxon>
        <taxon>Sordariomycetes</taxon>
        <taxon>Hypocreomycetidae</taxon>
        <taxon>Hypocreales</taxon>
        <taxon>Clavicipitaceae</taxon>
        <taxon>Metarhizium</taxon>
    </lineage>
</organism>
<feature type="compositionally biased region" description="Polar residues" evidence="1">
    <location>
        <begin position="142"/>
        <end position="151"/>
    </location>
</feature>
<evidence type="ECO:0008006" key="4">
    <source>
        <dbReference type="Google" id="ProtNLM"/>
    </source>
</evidence>
<evidence type="ECO:0000313" key="2">
    <source>
        <dbReference type="EMBL" id="KHO01915.1"/>
    </source>
</evidence>
<dbReference type="RefSeq" id="XP_040682980.1">
    <property type="nucleotide sequence ID" value="XM_040819715.1"/>
</dbReference>
<dbReference type="Proteomes" id="UP000030816">
    <property type="component" value="Unassembled WGS sequence"/>
</dbReference>
<keyword evidence="3" id="KW-1185">Reference proteome</keyword>
<proteinExistence type="predicted"/>
<gene>
    <name evidence="2" type="ORF">MAM_00916</name>
</gene>
<dbReference type="GeneID" id="63735371"/>
<dbReference type="OrthoDB" id="2563506at2759"/>
<feature type="region of interest" description="Disordered" evidence="1">
    <location>
        <begin position="132"/>
        <end position="151"/>
    </location>
</feature>
<feature type="compositionally biased region" description="Low complexity" evidence="1">
    <location>
        <begin position="132"/>
        <end position="141"/>
    </location>
</feature>
<evidence type="ECO:0000313" key="3">
    <source>
        <dbReference type="Proteomes" id="UP000030816"/>
    </source>
</evidence>
<sequence length="175" mass="18871">MAFNLWAHQFCLACDKQVQVDGAAYCSESCRLADQEKSTSTPTSSQASSPAFAPAGYPWSSPSPSLPVRSSSSSSRPKFYLSPAYDFSNAQAYGAASPPRGLSLSSNHTASAAWEQSTCAYAANLTPSSSHSSLCSMQSTSTMDEPNQLSDNAKQELKAYAISFEHVRLQRRRSY</sequence>
<dbReference type="AlphaFoldDB" id="A0A0B2X8P9"/>
<dbReference type="HOGENOM" id="CLU_099513_1_0_1"/>
<reference evidence="2 3" key="1">
    <citation type="journal article" date="2014" name="Proc. Natl. Acad. Sci. U.S.A.">
        <title>Trajectory and genomic determinants of fungal-pathogen speciation and host adaptation.</title>
        <authorList>
            <person name="Hu X."/>
            <person name="Xiao G."/>
            <person name="Zheng P."/>
            <person name="Shang Y."/>
            <person name="Su Y."/>
            <person name="Zhang X."/>
            <person name="Liu X."/>
            <person name="Zhan S."/>
            <person name="St Leger R.J."/>
            <person name="Wang C."/>
        </authorList>
    </citation>
    <scope>NUCLEOTIDE SEQUENCE [LARGE SCALE GENOMIC DNA]</scope>
    <source>
        <strain evidence="2 3">ARSEF 1941</strain>
    </source>
</reference>